<dbReference type="RefSeq" id="WP_344772300.1">
    <property type="nucleotide sequence ID" value="NZ_BAABAH010000001.1"/>
</dbReference>
<evidence type="ECO:0008006" key="5">
    <source>
        <dbReference type="Google" id="ProtNLM"/>
    </source>
</evidence>
<feature type="domain" description="Methylase-associated X1" evidence="2">
    <location>
        <begin position="50"/>
        <end position="157"/>
    </location>
</feature>
<dbReference type="InterPro" id="IPR003615">
    <property type="entry name" value="HNH_nuc"/>
</dbReference>
<name>A0ABP7HWY5_9ACTN</name>
<keyword evidence="4" id="KW-1185">Reference proteome</keyword>
<dbReference type="InterPro" id="IPR046894">
    <property type="entry name" value="MTaX1"/>
</dbReference>
<dbReference type="Pfam" id="PF20296">
    <property type="entry name" value="MTaX1"/>
    <property type="match status" value="1"/>
</dbReference>
<reference evidence="4" key="1">
    <citation type="journal article" date="2019" name="Int. J. Syst. Evol. Microbiol.">
        <title>The Global Catalogue of Microorganisms (GCM) 10K type strain sequencing project: providing services to taxonomists for standard genome sequencing and annotation.</title>
        <authorList>
            <consortium name="The Broad Institute Genomics Platform"/>
            <consortium name="The Broad Institute Genome Sequencing Center for Infectious Disease"/>
            <person name="Wu L."/>
            <person name="Ma J."/>
        </authorList>
    </citation>
    <scope>NUCLEOTIDE SEQUENCE [LARGE SCALE GENOMIC DNA]</scope>
    <source>
        <strain evidence="4">JCM 16953</strain>
    </source>
</reference>
<sequence length="330" mass="36798">MHVVASRSSLALQLEQAVGRDVLHISDPRNGWPALGKIRIDDSVVSVALFVSLVGPSGRNRDQVERRFQNPGPDRPIEHIPGHRSLLVGLWLDDDASHIEWPILVLADAHRRTGIRTRYSVFATMDSLNEALQTGWSSFTSGAGEVIRCFDARLLPIAVQAADVSDQAWIEDDDTRVQDIVDAAGLTFDDNPPAANRARRAASRIIRDWRFSARVREAYDGMCAMCGLGLNLTQGAHIYPASAPGSDDAVWNGLALCPNHHVAFDRHLVAVHPQSREVVLHPDFFGSDQAAVLRDSTYRRLAEPYDPRARPRSSMFWARYDLYRAAYDWT</sequence>
<feature type="domain" description="HNH nuclease" evidence="1">
    <location>
        <begin position="223"/>
        <end position="271"/>
    </location>
</feature>
<evidence type="ECO:0000259" key="1">
    <source>
        <dbReference type="Pfam" id="PF13391"/>
    </source>
</evidence>
<accession>A0ABP7HWY5</accession>
<evidence type="ECO:0000313" key="4">
    <source>
        <dbReference type="Proteomes" id="UP001501821"/>
    </source>
</evidence>
<organism evidence="3 4">
    <name type="scientific">Nocardioides panacisoli</name>
    <dbReference type="NCBI Taxonomy" id="627624"/>
    <lineage>
        <taxon>Bacteria</taxon>
        <taxon>Bacillati</taxon>
        <taxon>Actinomycetota</taxon>
        <taxon>Actinomycetes</taxon>
        <taxon>Propionibacteriales</taxon>
        <taxon>Nocardioidaceae</taxon>
        <taxon>Nocardioides</taxon>
    </lineage>
</organism>
<dbReference type="Proteomes" id="UP001501821">
    <property type="component" value="Unassembled WGS sequence"/>
</dbReference>
<dbReference type="Pfam" id="PF13391">
    <property type="entry name" value="HNH_2"/>
    <property type="match status" value="1"/>
</dbReference>
<evidence type="ECO:0000313" key="3">
    <source>
        <dbReference type="EMBL" id="GAA3802375.1"/>
    </source>
</evidence>
<proteinExistence type="predicted"/>
<comment type="caution">
    <text evidence="3">The sequence shown here is derived from an EMBL/GenBank/DDBJ whole genome shotgun (WGS) entry which is preliminary data.</text>
</comment>
<protein>
    <recommendedName>
        <fullName evidence="5">HNH endonuclease</fullName>
    </recommendedName>
</protein>
<evidence type="ECO:0000259" key="2">
    <source>
        <dbReference type="Pfam" id="PF20296"/>
    </source>
</evidence>
<dbReference type="EMBL" id="BAABAH010000001">
    <property type="protein sequence ID" value="GAA3802375.1"/>
    <property type="molecule type" value="Genomic_DNA"/>
</dbReference>
<gene>
    <name evidence="3" type="ORF">GCM10022242_01700</name>
</gene>